<reference evidence="3 4" key="1">
    <citation type="submission" date="2020-03" db="EMBL/GenBank/DDBJ databases">
        <title>Metabolic flexibility allows generalist bacteria to become dominant in a frequently disturbed ecosystem.</title>
        <authorList>
            <person name="Chen Y.-J."/>
            <person name="Leung P.M."/>
            <person name="Bay S.K."/>
            <person name="Hugenholtz P."/>
            <person name="Kessler A.J."/>
            <person name="Shelley G."/>
            <person name="Waite D.W."/>
            <person name="Cook P.L."/>
            <person name="Greening C."/>
        </authorList>
    </citation>
    <scope>NUCLEOTIDE SEQUENCE [LARGE SCALE GENOMIC DNA]</scope>
    <source>
        <strain evidence="3">SS_bin_28</strain>
    </source>
</reference>
<name>A0A7Y2EAV5_UNCEI</name>
<evidence type="ECO:0000313" key="3">
    <source>
        <dbReference type="EMBL" id="NNF07735.1"/>
    </source>
</evidence>
<dbReference type="Pfam" id="PF07238">
    <property type="entry name" value="PilZ"/>
    <property type="match status" value="1"/>
</dbReference>
<evidence type="ECO:0000313" key="4">
    <source>
        <dbReference type="Proteomes" id="UP000547674"/>
    </source>
</evidence>
<protein>
    <submittedName>
        <fullName evidence="3">PilZ domain-containing protein</fullName>
    </submittedName>
</protein>
<dbReference type="AlphaFoldDB" id="A0A7Y2EAV5"/>
<dbReference type="EMBL" id="JABDJR010000534">
    <property type="protein sequence ID" value="NNF07735.1"/>
    <property type="molecule type" value="Genomic_DNA"/>
</dbReference>
<comment type="caution">
    <text evidence="3">The sequence shown here is derived from an EMBL/GenBank/DDBJ whole genome shotgun (WGS) entry which is preliminary data.</text>
</comment>
<organism evidence="3 4">
    <name type="scientific">Eiseniibacteriota bacterium</name>
    <dbReference type="NCBI Taxonomy" id="2212470"/>
    <lineage>
        <taxon>Bacteria</taxon>
        <taxon>Candidatus Eiseniibacteriota</taxon>
    </lineage>
</organism>
<dbReference type="Gene3D" id="2.40.10.220">
    <property type="entry name" value="predicted glycosyltransferase like domains"/>
    <property type="match status" value="1"/>
</dbReference>
<sequence>MTNEVKDRRKAPRIGTRLALQVERTARTATERPLTTESTNLSSGGISASVRNPLEPLTKVGLTLLLPSFGRKGKKTQVITCGGVVVRCEPVTGDEDFELACAFTDVKKEDKLLIEEYIGWRLIQDSVDDRLSQP</sequence>
<feature type="domain" description="PilZ" evidence="2">
    <location>
        <begin position="7"/>
        <end position="118"/>
    </location>
</feature>
<proteinExistence type="predicted"/>
<feature type="compositionally biased region" description="Polar residues" evidence="1">
    <location>
        <begin position="33"/>
        <end position="48"/>
    </location>
</feature>
<dbReference type="Proteomes" id="UP000547674">
    <property type="component" value="Unassembled WGS sequence"/>
</dbReference>
<accession>A0A7Y2EAV5</accession>
<dbReference type="InterPro" id="IPR009875">
    <property type="entry name" value="PilZ_domain"/>
</dbReference>
<evidence type="ECO:0000259" key="2">
    <source>
        <dbReference type="Pfam" id="PF07238"/>
    </source>
</evidence>
<feature type="region of interest" description="Disordered" evidence="1">
    <location>
        <begin position="25"/>
        <end position="48"/>
    </location>
</feature>
<evidence type="ECO:0000256" key="1">
    <source>
        <dbReference type="SAM" id="MobiDB-lite"/>
    </source>
</evidence>
<gene>
    <name evidence="3" type="ORF">HKN21_13310</name>
</gene>
<dbReference type="GO" id="GO:0035438">
    <property type="term" value="F:cyclic-di-GMP binding"/>
    <property type="evidence" value="ECO:0007669"/>
    <property type="project" value="InterPro"/>
</dbReference>